<evidence type="ECO:0000259" key="2">
    <source>
        <dbReference type="PROSITE" id="PS51471"/>
    </source>
</evidence>
<dbReference type="PROSITE" id="PS51471">
    <property type="entry name" value="FE2OG_OXY"/>
    <property type="match status" value="1"/>
</dbReference>
<proteinExistence type="inferred from homology"/>
<dbReference type="AlphaFoldDB" id="A0A7S3EYI5"/>
<organism evidence="3">
    <name type="scientific">Haptolina ericina</name>
    <dbReference type="NCBI Taxonomy" id="156174"/>
    <lineage>
        <taxon>Eukaryota</taxon>
        <taxon>Haptista</taxon>
        <taxon>Haptophyta</taxon>
        <taxon>Prymnesiophyceae</taxon>
        <taxon>Prymnesiales</taxon>
        <taxon>Prymnesiaceae</taxon>
        <taxon>Haptolina</taxon>
    </lineage>
</organism>
<keyword evidence="1" id="KW-0408">Iron</keyword>
<evidence type="ECO:0000256" key="1">
    <source>
        <dbReference type="RuleBase" id="RU003682"/>
    </source>
</evidence>
<dbReference type="InterPro" id="IPR044862">
    <property type="entry name" value="Pro_4_hyd_alph_FE2OG_OXY"/>
</dbReference>
<dbReference type="GO" id="GO:0016491">
    <property type="term" value="F:oxidoreductase activity"/>
    <property type="evidence" value="ECO:0007669"/>
    <property type="project" value="UniProtKB-KW"/>
</dbReference>
<dbReference type="EMBL" id="HBHX01030339">
    <property type="protein sequence ID" value="CAE0116212.1"/>
    <property type="molecule type" value="Transcribed_RNA"/>
</dbReference>
<protein>
    <recommendedName>
        <fullName evidence="2">Fe2OG dioxygenase domain-containing protein</fullName>
    </recommendedName>
</protein>
<name>A0A7S3EYI5_9EUKA</name>
<dbReference type="InterPro" id="IPR005123">
    <property type="entry name" value="Oxoglu/Fe-dep_dioxygenase_dom"/>
</dbReference>
<feature type="domain" description="Fe2OG dioxygenase" evidence="2">
    <location>
        <begin position="102"/>
        <end position="259"/>
    </location>
</feature>
<comment type="similarity">
    <text evidence="1">Belongs to the iron/ascorbate-dependent oxidoreductase family.</text>
</comment>
<dbReference type="Pfam" id="PF13640">
    <property type="entry name" value="2OG-FeII_Oxy_3"/>
    <property type="match status" value="1"/>
</dbReference>
<keyword evidence="1" id="KW-0560">Oxidoreductase</keyword>
<reference evidence="3" key="1">
    <citation type="submission" date="2021-01" db="EMBL/GenBank/DDBJ databases">
        <authorList>
            <person name="Corre E."/>
            <person name="Pelletier E."/>
            <person name="Niang G."/>
            <person name="Scheremetjew M."/>
            <person name="Finn R."/>
            <person name="Kale V."/>
            <person name="Holt S."/>
            <person name="Cochrane G."/>
            <person name="Meng A."/>
            <person name="Brown T."/>
            <person name="Cohen L."/>
        </authorList>
    </citation>
    <scope>NUCLEOTIDE SEQUENCE</scope>
    <source>
        <strain evidence="3">CCMP281</strain>
    </source>
</reference>
<dbReference type="GO" id="GO:0046872">
    <property type="term" value="F:metal ion binding"/>
    <property type="evidence" value="ECO:0007669"/>
    <property type="project" value="UniProtKB-KW"/>
</dbReference>
<keyword evidence="1" id="KW-0479">Metal-binding</keyword>
<sequence length="268" mass="29575">MQAQRGRLHPVRHQATTCRLHASLAEGARHRAEGNQHGPQARSYERLGTFPTAIESRMSWQPVHIRTPRTADPVLQLITDRLESLAQAAVKSRGWPMVLTPSEEDVFIAVYAEGRGFYHRHRDVLPYFSSEIPRRRKHAAQQDGDLAEALASTSVGDLVKSMMDDSLYPQAHRRVISVVVQLAEGNGTEYEGGSLNVLTGSLNEPGLALPHVNAVRRGARVITAPACPGDVIIHPAFSAHEVTPVTRGLRESLTWWIPGNVDTTKDEL</sequence>
<accession>A0A7S3EYI5</accession>
<evidence type="ECO:0000313" key="3">
    <source>
        <dbReference type="EMBL" id="CAE0116212.1"/>
    </source>
</evidence>
<gene>
    <name evidence="3" type="ORF">HERI1096_LOCUS16897</name>
</gene>
<dbReference type="Gene3D" id="2.60.120.620">
    <property type="entry name" value="q2cbj1_9rhob like domain"/>
    <property type="match status" value="1"/>
</dbReference>